<comment type="caution">
    <text evidence="2">The sequence shown here is derived from an EMBL/GenBank/DDBJ whole genome shotgun (WGS) entry which is preliminary data.</text>
</comment>
<dbReference type="InterPro" id="IPR050256">
    <property type="entry name" value="Glycosyltransferase_2"/>
</dbReference>
<protein>
    <recommendedName>
        <fullName evidence="1">Glycosyltransferase 2-like domain-containing protein</fullName>
    </recommendedName>
</protein>
<dbReference type="SUPFAM" id="SSF53448">
    <property type="entry name" value="Nucleotide-diphospho-sugar transferases"/>
    <property type="match status" value="1"/>
</dbReference>
<dbReference type="PANTHER" id="PTHR48090">
    <property type="entry name" value="UNDECAPRENYL-PHOSPHATE 4-DEOXY-4-FORMAMIDO-L-ARABINOSE TRANSFERASE-RELATED"/>
    <property type="match status" value="1"/>
</dbReference>
<dbReference type="Gene3D" id="3.90.550.10">
    <property type="entry name" value="Spore Coat Polysaccharide Biosynthesis Protein SpsA, Chain A"/>
    <property type="match status" value="1"/>
</dbReference>
<dbReference type="Proteomes" id="UP000176581">
    <property type="component" value="Unassembled WGS sequence"/>
</dbReference>
<dbReference type="InterPro" id="IPR001173">
    <property type="entry name" value="Glyco_trans_2-like"/>
</dbReference>
<gene>
    <name evidence="2" type="ORF">A3J47_02755</name>
</gene>
<evidence type="ECO:0000259" key="1">
    <source>
        <dbReference type="Pfam" id="PF00535"/>
    </source>
</evidence>
<accession>A0A1F8FSC8</accession>
<evidence type="ECO:0000313" key="2">
    <source>
        <dbReference type="EMBL" id="OGN15468.1"/>
    </source>
</evidence>
<dbReference type="EMBL" id="MGJV01000009">
    <property type="protein sequence ID" value="OGN15468.1"/>
    <property type="molecule type" value="Genomic_DNA"/>
</dbReference>
<reference evidence="2 3" key="1">
    <citation type="journal article" date="2016" name="Nat. Commun.">
        <title>Thousands of microbial genomes shed light on interconnected biogeochemical processes in an aquifer system.</title>
        <authorList>
            <person name="Anantharaman K."/>
            <person name="Brown C.T."/>
            <person name="Hug L.A."/>
            <person name="Sharon I."/>
            <person name="Castelle C.J."/>
            <person name="Probst A.J."/>
            <person name="Thomas B.C."/>
            <person name="Singh A."/>
            <person name="Wilkins M.J."/>
            <person name="Karaoz U."/>
            <person name="Brodie E.L."/>
            <person name="Williams K.H."/>
            <person name="Hubbard S.S."/>
            <person name="Banfield J.F."/>
        </authorList>
    </citation>
    <scope>NUCLEOTIDE SEQUENCE [LARGE SCALE GENOMIC DNA]</scope>
</reference>
<evidence type="ECO:0000313" key="3">
    <source>
        <dbReference type="Proteomes" id="UP000176581"/>
    </source>
</evidence>
<organism evidence="2 3">
    <name type="scientific">Candidatus Yanofskybacteria bacterium RIFCSPHIGHO2_02_FULL_43_22</name>
    <dbReference type="NCBI Taxonomy" id="1802681"/>
    <lineage>
        <taxon>Bacteria</taxon>
        <taxon>Candidatus Yanofskyibacteriota</taxon>
    </lineage>
</organism>
<dbReference type="Pfam" id="PF00535">
    <property type="entry name" value="Glycos_transf_2"/>
    <property type="match status" value="1"/>
</dbReference>
<dbReference type="CDD" id="cd04179">
    <property type="entry name" value="DPM_DPG-synthase_like"/>
    <property type="match status" value="1"/>
</dbReference>
<dbReference type="PANTHER" id="PTHR48090:SF7">
    <property type="entry name" value="RFBJ PROTEIN"/>
    <property type="match status" value="1"/>
</dbReference>
<name>A0A1F8FSC8_9BACT</name>
<feature type="domain" description="Glycosyltransferase 2-like" evidence="1">
    <location>
        <begin position="8"/>
        <end position="175"/>
    </location>
</feature>
<proteinExistence type="predicted"/>
<dbReference type="InterPro" id="IPR029044">
    <property type="entry name" value="Nucleotide-diphossugar_trans"/>
</dbReference>
<dbReference type="AlphaFoldDB" id="A0A1F8FSC8"/>
<sequence>MKEFKKLSIIIPVYNEEKTLEKIVSAVESVNLSLSKELIFVDDCSSDGTKEILSKYGGKYKVVMLKKNQGKGAAVKKGFQEATGDIVLIQDADLEYDPQDYPKLIQPIVDGVSDVVYGSRFLKSEKTKQNRVIYKHGYFFSQALNRLSNVLSGVRLTDMYTCYKVFSKDSIDKIWPRITSKRFGIDPELTAWVGELGFKVAEVPISYKGRTYEEGKKINWKDGLAAIFHIVRFNLFVRK</sequence>